<dbReference type="GO" id="GO:0016887">
    <property type="term" value="F:ATP hydrolysis activity"/>
    <property type="evidence" value="ECO:0007669"/>
    <property type="project" value="InterPro"/>
</dbReference>
<evidence type="ECO:0000256" key="1">
    <source>
        <dbReference type="ARBA" id="ARBA00004651"/>
    </source>
</evidence>
<dbReference type="InterPro" id="IPR023298">
    <property type="entry name" value="ATPase_P-typ_TM_dom_sf"/>
</dbReference>
<evidence type="ECO:0000313" key="23">
    <source>
        <dbReference type="Proteomes" id="UP000240509"/>
    </source>
</evidence>
<keyword evidence="17 19" id="KW-0472">Membrane</keyword>
<proteinExistence type="inferred from homology"/>
<evidence type="ECO:0000256" key="16">
    <source>
        <dbReference type="ARBA" id="ARBA00023065"/>
    </source>
</evidence>
<dbReference type="PRINTS" id="PR00119">
    <property type="entry name" value="CATATPASE"/>
</dbReference>
<dbReference type="InterPro" id="IPR036412">
    <property type="entry name" value="HAD-like_sf"/>
</dbReference>
<comment type="caution">
    <text evidence="22">The sequence shown here is derived from an EMBL/GenBank/DDBJ whole genome shotgun (WGS) entry which is preliminary data.</text>
</comment>
<dbReference type="PANTHER" id="PTHR43520:SF5">
    <property type="entry name" value="CATION-TRANSPORTING P-TYPE ATPASE-RELATED"/>
    <property type="match status" value="1"/>
</dbReference>
<dbReference type="Pfam" id="PF00702">
    <property type="entry name" value="Hydrolase"/>
    <property type="match status" value="1"/>
</dbReference>
<dbReference type="InterPro" id="IPR023299">
    <property type="entry name" value="ATPase_P-typ_cyto_dom_N"/>
</dbReference>
<dbReference type="AlphaFoldDB" id="A0A2T4U4C8"/>
<dbReference type="PROSITE" id="PS00154">
    <property type="entry name" value="ATPASE_E1_E2"/>
    <property type="match status" value="1"/>
</dbReference>
<feature type="domain" description="P-type ATPase A" evidence="21">
    <location>
        <begin position="157"/>
        <end position="257"/>
    </location>
</feature>
<evidence type="ECO:0000256" key="18">
    <source>
        <dbReference type="ARBA" id="ARBA00049289"/>
    </source>
</evidence>
<dbReference type="InterPro" id="IPR008250">
    <property type="entry name" value="ATPase_P-typ_transduc_dom_A_sf"/>
</dbReference>
<dbReference type="OrthoDB" id="9813266at2"/>
<dbReference type="InterPro" id="IPR059000">
    <property type="entry name" value="ATPase_P-type_domA"/>
</dbReference>
<evidence type="ECO:0000256" key="12">
    <source>
        <dbReference type="ARBA" id="ARBA00022842"/>
    </source>
</evidence>
<dbReference type="Gene3D" id="3.40.1110.10">
    <property type="entry name" value="Calcium-transporting ATPase, cytoplasmic domain N"/>
    <property type="match status" value="1"/>
</dbReference>
<evidence type="ECO:0000256" key="10">
    <source>
        <dbReference type="ARBA" id="ARBA00022796"/>
    </source>
</evidence>
<dbReference type="RefSeq" id="WP_107585481.1">
    <property type="nucleotide sequence ID" value="NZ_PZJJ01000021.1"/>
</dbReference>
<dbReference type="Gene3D" id="3.40.50.1000">
    <property type="entry name" value="HAD superfamily/HAD-like"/>
    <property type="match status" value="1"/>
</dbReference>
<keyword evidence="9 19" id="KW-0547">Nucleotide-binding</keyword>
<dbReference type="GO" id="GO:0005507">
    <property type="term" value="F:copper ion binding"/>
    <property type="evidence" value="ECO:0007669"/>
    <property type="project" value="TreeGrafter"/>
</dbReference>
<dbReference type="SFLD" id="SFLDG00002">
    <property type="entry name" value="C1.7:_P-type_atpase_like"/>
    <property type="match status" value="1"/>
</dbReference>
<keyword evidence="11 19" id="KW-0067">ATP-binding</keyword>
<dbReference type="SUPFAM" id="SSF56784">
    <property type="entry name" value="HAD-like"/>
    <property type="match status" value="1"/>
</dbReference>
<comment type="catalytic activity">
    <reaction evidence="18">
        <text>Cu(+)(in) + ATP + H2O = Cu(+)(out) + ADP + phosphate + H(+)</text>
        <dbReference type="Rhea" id="RHEA:25792"/>
        <dbReference type="ChEBI" id="CHEBI:15377"/>
        <dbReference type="ChEBI" id="CHEBI:15378"/>
        <dbReference type="ChEBI" id="CHEBI:30616"/>
        <dbReference type="ChEBI" id="CHEBI:43474"/>
        <dbReference type="ChEBI" id="CHEBI:49552"/>
        <dbReference type="ChEBI" id="CHEBI:456216"/>
        <dbReference type="EC" id="7.2.2.8"/>
    </reaction>
</comment>
<dbReference type="InterPro" id="IPR027256">
    <property type="entry name" value="P-typ_ATPase_IB"/>
</dbReference>
<evidence type="ECO:0000256" key="7">
    <source>
        <dbReference type="ARBA" id="ARBA00022692"/>
    </source>
</evidence>
<dbReference type="SUPFAM" id="SSF81665">
    <property type="entry name" value="Calcium ATPase, transmembrane domain M"/>
    <property type="match status" value="1"/>
</dbReference>
<evidence type="ECO:0000256" key="15">
    <source>
        <dbReference type="ARBA" id="ARBA00023008"/>
    </source>
</evidence>
<dbReference type="SFLD" id="SFLDS00003">
    <property type="entry name" value="Haloacid_Dehalogenase"/>
    <property type="match status" value="1"/>
</dbReference>
<evidence type="ECO:0000256" key="6">
    <source>
        <dbReference type="ARBA" id="ARBA00022553"/>
    </source>
</evidence>
<dbReference type="SUPFAM" id="SSF81653">
    <property type="entry name" value="Calcium ATPase, transduction domain A"/>
    <property type="match status" value="1"/>
</dbReference>
<evidence type="ECO:0000256" key="17">
    <source>
        <dbReference type="ARBA" id="ARBA00023136"/>
    </source>
</evidence>
<dbReference type="FunFam" id="2.70.150.10:FF:000020">
    <property type="entry name" value="Copper-exporting P-type ATPase A"/>
    <property type="match status" value="1"/>
</dbReference>
<dbReference type="Pfam" id="PF00122">
    <property type="entry name" value="E1-E2_ATPase"/>
    <property type="match status" value="1"/>
</dbReference>
<keyword evidence="6" id="KW-0597">Phosphoprotein</keyword>
<dbReference type="GO" id="GO:0043682">
    <property type="term" value="F:P-type divalent copper transporter activity"/>
    <property type="evidence" value="ECO:0007669"/>
    <property type="project" value="TreeGrafter"/>
</dbReference>
<keyword evidence="16" id="KW-0406">Ion transport</keyword>
<dbReference type="InterPro" id="IPR018303">
    <property type="entry name" value="ATPase_P-typ_P_site"/>
</dbReference>
<evidence type="ECO:0000256" key="3">
    <source>
        <dbReference type="ARBA" id="ARBA00012517"/>
    </source>
</evidence>
<feature type="transmembrane region" description="Helical" evidence="19">
    <location>
        <begin position="641"/>
        <end position="660"/>
    </location>
</feature>
<evidence type="ECO:0000313" key="22">
    <source>
        <dbReference type="EMBL" id="PTL38252.1"/>
    </source>
</evidence>
<evidence type="ECO:0000256" key="4">
    <source>
        <dbReference type="ARBA" id="ARBA00022448"/>
    </source>
</evidence>
<gene>
    <name evidence="22" type="ORF">C6Y45_12050</name>
</gene>
<feature type="region of interest" description="Disordered" evidence="20">
    <location>
        <begin position="1"/>
        <end position="21"/>
    </location>
</feature>
<dbReference type="InterPro" id="IPR001757">
    <property type="entry name" value="P_typ_ATPase"/>
</dbReference>
<reference evidence="22 23" key="1">
    <citation type="submission" date="2018-03" db="EMBL/GenBank/DDBJ databases">
        <title>Alkalicoccus saliphilus sp. nov., isolated from a mineral pool.</title>
        <authorList>
            <person name="Zhao B."/>
        </authorList>
    </citation>
    <scope>NUCLEOTIDE SEQUENCE [LARGE SCALE GENOMIC DNA]</scope>
    <source>
        <strain evidence="22 23">6AG</strain>
    </source>
</reference>
<dbReference type="InterPro" id="IPR044492">
    <property type="entry name" value="P_typ_ATPase_HD_dom"/>
</dbReference>
<keyword evidence="13" id="KW-1278">Translocase</keyword>
<dbReference type="Proteomes" id="UP000240509">
    <property type="component" value="Unassembled WGS sequence"/>
</dbReference>
<comment type="similarity">
    <text evidence="2 19">Belongs to the cation transport ATPase (P-type) (TC 3.A.3) family. Type IB subfamily.</text>
</comment>
<dbReference type="NCBIfam" id="TIGR01511">
    <property type="entry name" value="ATPase-IB1_Cu"/>
    <property type="match status" value="1"/>
</dbReference>
<dbReference type="GO" id="GO:0140581">
    <property type="term" value="F:P-type monovalent copper transporter activity"/>
    <property type="evidence" value="ECO:0007669"/>
    <property type="project" value="UniProtKB-EC"/>
</dbReference>
<evidence type="ECO:0000256" key="19">
    <source>
        <dbReference type="RuleBase" id="RU362081"/>
    </source>
</evidence>
<dbReference type="EC" id="7.2.2.8" evidence="3"/>
<feature type="transmembrane region" description="Helical" evidence="19">
    <location>
        <begin position="61"/>
        <end position="80"/>
    </location>
</feature>
<keyword evidence="15" id="KW-0186">Copper</keyword>
<evidence type="ECO:0000256" key="13">
    <source>
        <dbReference type="ARBA" id="ARBA00022967"/>
    </source>
</evidence>
<evidence type="ECO:0000256" key="8">
    <source>
        <dbReference type="ARBA" id="ARBA00022723"/>
    </source>
</evidence>
<evidence type="ECO:0000259" key="21">
    <source>
        <dbReference type="Pfam" id="PF00122"/>
    </source>
</evidence>
<dbReference type="NCBIfam" id="TIGR01525">
    <property type="entry name" value="ATPase-IB_hvy"/>
    <property type="match status" value="1"/>
</dbReference>
<sequence length="663" mass="72487">MKHTSPHDSHHEEHHHSGHHGHENMFKNRFFVSILFMVPILALSPMIQTFLGVNWRFTGDMYLLFVLSSLVYFYGGWPFLKGSVDEFRQKSLGMMTLIALAISVAYFYSTAVVFGVPGHEMYWELSTLIVIMLLGHWIEMKSIMGASNALEELVKFMPSTAHLLQEDGTTKEVPTADLLPGQQVLIKPGEKIPVDGTIIRGSSEVDESNLTGESVPVPKKVDDKIIGGSINSEGSLTAAVEKTGEESYLSQVIEMVKEAQESKSRAQNLANRAAKFLFYVAVLAGSTTFIVWFLFGYSVNFSIERMVTVMVIACPHALGLATPLVTAVSTSISARKGLLIRNRTNFEEGRAIDAVVFDKTGTLTKGEFGITDFFVYEQPEERVLEWAASIESQSEHPIARGIVKEAENRGISFSAPDTFKSLTGKGLTGLVENKEIKVISPGYMKEKELEYDTEKFSELSEQGKTVVFVLTDDKLSGMIALADQVRETSRQAVAELKKMGIQAMMLTGDNEKVARWVGRQLDLDDVYAGVLPHQKAEKIKEIQAKGLKVAMTGDGVNDAPALAGADLGIAVGAGTDVAIESADVILVRSDPKDVVSLLKLSRSTYRKMIQNLWWAAGYNIIALPLAAGVLFAFGILLTPAAGAVLMSLSTIVVAINARLLKAE</sequence>
<dbReference type="NCBIfam" id="TIGR01494">
    <property type="entry name" value="ATPase_P-type"/>
    <property type="match status" value="1"/>
</dbReference>
<feature type="transmembrane region" description="Helical" evidence="19">
    <location>
        <begin position="307"/>
        <end position="334"/>
    </location>
</feature>
<keyword evidence="4" id="KW-0813">Transport</keyword>
<dbReference type="EMBL" id="PZJJ01000021">
    <property type="protein sequence ID" value="PTL38252.1"/>
    <property type="molecule type" value="Genomic_DNA"/>
</dbReference>
<keyword evidence="8 19" id="KW-0479">Metal-binding</keyword>
<comment type="subcellular location">
    <subcellularLocation>
        <location evidence="1">Cell membrane</location>
        <topology evidence="1">Multi-pass membrane protein</topology>
    </subcellularLocation>
</comment>
<organism evidence="22 23">
    <name type="scientific">Alkalicoccus saliphilus</name>
    <dbReference type="NCBI Taxonomy" id="200989"/>
    <lineage>
        <taxon>Bacteria</taxon>
        <taxon>Bacillati</taxon>
        <taxon>Bacillota</taxon>
        <taxon>Bacilli</taxon>
        <taxon>Bacillales</taxon>
        <taxon>Bacillaceae</taxon>
        <taxon>Alkalicoccus</taxon>
    </lineage>
</organism>
<feature type="transmembrane region" description="Helical" evidence="19">
    <location>
        <begin position="30"/>
        <end position="55"/>
    </location>
</feature>
<name>A0A2T4U4C8_9BACI</name>
<dbReference type="PRINTS" id="PR00943">
    <property type="entry name" value="CUATPASE"/>
</dbReference>
<feature type="transmembrane region" description="Helical" evidence="19">
    <location>
        <begin position="612"/>
        <end position="635"/>
    </location>
</feature>
<dbReference type="GO" id="GO:0055070">
    <property type="term" value="P:copper ion homeostasis"/>
    <property type="evidence" value="ECO:0007669"/>
    <property type="project" value="TreeGrafter"/>
</dbReference>
<evidence type="ECO:0000256" key="5">
    <source>
        <dbReference type="ARBA" id="ARBA00022475"/>
    </source>
</evidence>
<evidence type="ECO:0000256" key="2">
    <source>
        <dbReference type="ARBA" id="ARBA00006024"/>
    </source>
</evidence>
<keyword evidence="7 19" id="KW-0812">Transmembrane</keyword>
<evidence type="ECO:0000256" key="20">
    <source>
        <dbReference type="SAM" id="MobiDB-lite"/>
    </source>
</evidence>
<dbReference type="GO" id="GO:0005886">
    <property type="term" value="C:plasma membrane"/>
    <property type="evidence" value="ECO:0007669"/>
    <property type="project" value="UniProtKB-SubCell"/>
</dbReference>
<dbReference type="PANTHER" id="PTHR43520">
    <property type="entry name" value="ATP7, ISOFORM B"/>
    <property type="match status" value="1"/>
</dbReference>
<dbReference type="SFLD" id="SFLDF00027">
    <property type="entry name" value="p-type_atpase"/>
    <property type="match status" value="1"/>
</dbReference>
<dbReference type="Gene3D" id="2.70.150.10">
    <property type="entry name" value="Calcium-transporting ATPase, cytoplasmic transduction domain A"/>
    <property type="match status" value="1"/>
</dbReference>
<protein>
    <recommendedName>
        <fullName evidence="3">P-type Cu(+) transporter</fullName>
        <ecNumber evidence="3">7.2.2.8</ecNumber>
    </recommendedName>
</protein>
<evidence type="ECO:0000256" key="9">
    <source>
        <dbReference type="ARBA" id="ARBA00022741"/>
    </source>
</evidence>
<feature type="transmembrane region" description="Helical" evidence="19">
    <location>
        <begin position="121"/>
        <end position="138"/>
    </location>
</feature>
<feature type="transmembrane region" description="Helical" evidence="19">
    <location>
        <begin position="276"/>
        <end position="295"/>
    </location>
</feature>
<evidence type="ECO:0000256" key="14">
    <source>
        <dbReference type="ARBA" id="ARBA00022989"/>
    </source>
</evidence>
<keyword evidence="5 19" id="KW-1003">Cell membrane</keyword>
<keyword evidence="12" id="KW-0460">Magnesium</keyword>
<keyword evidence="10" id="KW-0187">Copper transport</keyword>
<dbReference type="InterPro" id="IPR023214">
    <property type="entry name" value="HAD_sf"/>
</dbReference>
<accession>A0A2T4U4C8</accession>
<feature type="transmembrane region" description="Helical" evidence="19">
    <location>
        <begin position="92"/>
        <end position="115"/>
    </location>
</feature>
<keyword evidence="23" id="KW-1185">Reference proteome</keyword>
<keyword evidence="14 19" id="KW-1133">Transmembrane helix</keyword>
<dbReference type="GO" id="GO:0005524">
    <property type="term" value="F:ATP binding"/>
    <property type="evidence" value="ECO:0007669"/>
    <property type="project" value="UniProtKB-UniRule"/>
</dbReference>
<evidence type="ECO:0000256" key="11">
    <source>
        <dbReference type="ARBA" id="ARBA00022840"/>
    </source>
</evidence>